<feature type="non-terminal residue" evidence="2">
    <location>
        <position position="567"/>
    </location>
</feature>
<evidence type="ECO:0000313" key="3">
    <source>
        <dbReference type="Proteomes" id="UP000184499"/>
    </source>
</evidence>
<accession>A0A1L9UN72</accession>
<keyword evidence="3" id="KW-1185">Reference proteome</keyword>
<dbReference type="Proteomes" id="UP000184499">
    <property type="component" value="Unassembled WGS sequence"/>
</dbReference>
<dbReference type="RefSeq" id="XP_067480349.1">
    <property type="nucleotide sequence ID" value="XM_067617415.1"/>
</dbReference>
<dbReference type="EMBL" id="KV878682">
    <property type="protein sequence ID" value="OJJ73101.1"/>
    <property type="molecule type" value="Genomic_DNA"/>
</dbReference>
<feature type="compositionally biased region" description="Acidic residues" evidence="1">
    <location>
        <begin position="64"/>
        <end position="98"/>
    </location>
</feature>
<reference evidence="3" key="1">
    <citation type="journal article" date="2017" name="Genome Biol.">
        <title>Comparative genomics reveals high biological diversity and specific adaptations in the industrially and medically important fungal genus Aspergillus.</title>
        <authorList>
            <person name="de Vries R.P."/>
            <person name="Riley R."/>
            <person name="Wiebenga A."/>
            <person name="Aguilar-Osorio G."/>
            <person name="Amillis S."/>
            <person name="Uchima C.A."/>
            <person name="Anderluh G."/>
            <person name="Asadollahi M."/>
            <person name="Askin M."/>
            <person name="Barry K."/>
            <person name="Battaglia E."/>
            <person name="Bayram O."/>
            <person name="Benocci T."/>
            <person name="Braus-Stromeyer S.A."/>
            <person name="Caldana C."/>
            <person name="Canovas D."/>
            <person name="Cerqueira G.C."/>
            <person name="Chen F."/>
            <person name="Chen W."/>
            <person name="Choi C."/>
            <person name="Clum A."/>
            <person name="Dos Santos R.A."/>
            <person name="Damasio A.R."/>
            <person name="Diallinas G."/>
            <person name="Emri T."/>
            <person name="Fekete E."/>
            <person name="Flipphi M."/>
            <person name="Freyberg S."/>
            <person name="Gallo A."/>
            <person name="Gournas C."/>
            <person name="Habgood R."/>
            <person name="Hainaut M."/>
            <person name="Harispe M.L."/>
            <person name="Henrissat B."/>
            <person name="Hilden K.S."/>
            <person name="Hope R."/>
            <person name="Hossain A."/>
            <person name="Karabika E."/>
            <person name="Karaffa L."/>
            <person name="Karanyi Z."/>
            <person name="Krasevec N."/>
            <person name="Kuo A."/>
            <person name="Kusch H."/>
            <person name="LaButti K."/>
            <person name="Lagendijk E.L."/>
            <person name="Lapidus A."/>
            <person name="Levasseur A."/>
            <person name="Lindquist E."/>
            <person name="Lipzen A."/>
            <person name="Logrieco A.F."/>
            <person name="MacCabe A."/>
            <person name="Maekelae M.R."/>
            <person name="Malavazi I."/>
            <person name="Melin P."/>
            <person name="Meyer V."/>
            <person name="Mielnichuk N."/>
            <person name="Miskei M."/>
            <person name="Molnar A.P."/>
            <person name="Mule G."/>
            <person name="Ngan C.Y."/>
            <person name="Orejas M."/>
            <person name="Orosz E."/>
            <person name="Ouedraogo J.P."/>
            <person name="Overkamp K.M."/>
            <person name="Park H.-S."/>
            <person name="Perrone G."/>
            <person name="Piumi F."/>
            <person name="Punt P.J."/>
            <person name="Ram A.F."/>
            <person name="Ramon A."/>
            <person name="Rauscher S."/>
            <person name="Record E."/>
            <person name="Riano-Pachon D.M."/>
            <person name="Robert V."/>
            <person name="Roehrig J."/>
            <person name="Ruller R."/>
            <person name="Salamov A."/>
            <person name="Salih N.S."/>
            <person name="Samson R.A."/>
            <person name="Sandor E."/>
            <person name="Sanguinetti M."/>
            <person name="Schuetze T."/>
            <person name="Sepcic K."/>
            <person name="Shelest E."/>
            <person name="Sherlock G."/>
            <person name="Sophianopoulou V."/>
            <person name="Squina F.M."/>
            <person name="Sun H."/>
            <person name="Susca A."/>
            <person name="Todd R.B."/>
            <person name="Tsang A."/>
            <person name="Unkles S.E."/>
            <person name="van de Wiele N."/>
            <person name="van Rossen-Uffink D."/>
            <person name="Oliveira J.V."/>
            <person name="Vesth T.C."/>
            <person name="Visser J."/>
            <person name="Yu J.-H."/>
            <person name="Zhou M."/>
            <person name="Andersen M.R."/>
            <person name="Archer D.B."/>
            <person name="Baker S.E."/>
            <person name="Benoit I."/>
            <person name="Brakhage A.A."/>
            <person name="Braus G.H."/>
            <person name="Fischer R."/>
            <person name="Frisvad J.C."/>
            <person name="Goldman G.H."/>
            <person name="Houbraken J."/>
            <person name="Oakley B."/>
            <person name="Pocsi I."/>
            <person name="Scazzocchio C."/>
            <person name="Seiboth B."/>
            <person name="vanKuyk P.A."/>
            <person name="Wortman J."/>
            <person name="Dyer P.S."/>
            <person name="Grigoriev I.V."/>
        </authorList>
    </citation>
    <scope>NUCLEOTIDE SEQUENCE [LARGE SCALE GENOMIC DNA]</scope>
    <source>
        <strain evidence="3">CBS 101740 / IMI 381727 / IBT 21946</strain>
    </source>
</reference>
<feature type="region of interest" description="Disordered" evidence="1">
    <location>
        <begin position="1"/>
        <end position="98"/>
    </location>
</feature>
<name>A0A1L9UN72_ASPBC</name>
<organism evidence="2 3">
    <name type="scientific">Aspergillus brasiliensis (strain CBS 101740 / IMI 381727 / IBT 21946)</name>
    <dbReference type="NCBI Taxonomy" id="767769"/>
    <lineage>
        <taxon>Eukaryota</taxon>
        <taxon>Fungi</taxon>
        <taxon>Dikarya</taxon>
        <taxon>Ascomycota</taxon>
        <taxon>Pezizomycotina</taxon>
        <taxon>Eurotiomycetes</taxon>
        <taxon>Eurotiomycetidae</taxon>
        <taxon>Eurotiales</taxon>
        <taxon>Aspergillaceae</taxon>
        <taxon>Aspergillus</taxon>
        <taxon>Aspergillus subgen. Circumdati</taxon>
    </lineage>
</organism>
<proteinExistence type="predicted"/>
<dbReference type="OrthoDB" id="2156052at2759"/>
<sequence>MSPNLSRLLGEKRTPANTINRRVEEEKRQRRAEEMQQEEDYSMQQDEDATEEEDDNSMQQDRDATEEEEEETEDEDVSMQDEEDSQEDEGVSMPQDEEDTMNYQWLVNQERLEGIVGQTTFLKYIQHCHESLRDAPKVDEPVAEGTTGDIPIPTTMVCPKRLEHWSGCDDEQARMWRRVCRFLEPGDGPIKRNFASSHAIREYAKILRRNSIQGHTDLEAYLHGSLHTPVNEILVQLCGIATARSAFDIQGDRISVVYGHEEHLQSRAPIRIEDSERQPPERVSFCIHDEYRETRGSARLLGEFKVPSKLTLEVLRAGLQPMDFYTTVVQNQVNLPTEAEKATYDATRLAGSAVVQIYNHMISSGLEYGYIATGEGLVLLRVPYDKPSTLFYRFCEPNNEVITDDSGYLLPVTAVARVLCLYLMSCTSPPRSPDWCIKTKANLPTWLTGFDYEHYMQTPTPVPSDDPLGTPSPARRSSHGKGPMRQSLIQTRSQSTHARPLLGGASPNEARNRNRNPDSPMLSVPEQHPESSTSAISPQNRPFCTQRCLLSLKENKKLDDKCPNFAL</sequence>
<gene>
    <name evidence="2" type="ORF">ASPBRDRAFT_121302</name>
</gene>
<dbReference type="GeneID" id="93569903"/>
<protein>
    <submittedName>
        <fullName evidence="2">Uncharacterized protein</fullName>
    </submittedName>
</protein>
<feature type="compositionally biased region" description="Acidic residues" evidence="1">
    <location>
        <begin position="35"/>
        <end position="56"/>
    </location>
</feature>
<evidence type="ECO:0000313" key="2">
    <source>
        <dbReference type="EMBL" id="OJJ73101.1"/>
    </source>
</evidence>
<evidence type="ECO:0000256" key="1">
    <source>
        <dbReference type="SAM" id="MobiDB-lite"/>
    </source>
</evidence>
<feature type="compositionally biased region" description="Polar residues" evidence="1">
    <location>
        <begin position="530"/>
        <end position="540"/>
    </location>
</feature>
<dbReference type="AlphaFoldDB" id="A0A1L9UN72"/>
<dbReference type="OMA" id="CPKRLEH"/>
<dbReference type="VEuPathDB" id="FungiDB:ASPBRDRAFT_121302"/>
<dbReference type="STRING" id="767769.A0A1L9UN72"/>
<feature type="compositionally biased region" description="Polar residues" evidence="1">
    <location>
        <begin position="487"/>
        <end position="497"/>
    </location>
</feature>
<feature type="compositionally biased region" description="Basic and acidic residues" evidence="1">
    <location>
        <begin position="21"/>
        <end position="34"/>
    </location>
</feature>
<feature type="region of interest" description="Disordered" evidence="1">
    <location>
        <begin position="457"/>
        <end position="540"/>
    </location>
</feature>